<dbReference type="RefSeq" id="XP_004401774.1">
    <property type="nucleotide sequence ID" value="XM_004401717.1"/>
</dbReference>
<proteinExistence type="predicted"/>
<reference evidence="2" key="1">
    <citation type="submission" date="2025-08" db="UniProtKB">
        <authorList>
            <consortium name="RefSeq"/>
        </authorList>
    </citation>
    <scope>IDENTIFICATION</scope>
</reference>
<keyword evidence="1" id="KW-1185">Reference proteome</keyword>
<name>A0A9B0LQD3_ODORO</name>
<dbReference type="AlphaFoldDB" id="A0A9B0LQD3"/>
<protein>
    <submittedName>
        <fullName evidence="2">Uncharacterized protein LOC101378843</fullName>
    </submittedName>
</protein>
<accession>A0A9B0LQD3</accession>
<sequence>MTSVGCSGSPTAQTCRSPKEIPFRLSPLGFLFQGPQTLGGGGYTLSKHRHHITQRTREFCANSALGCRQYRPHGSGLSNQREGMMGKEGQRSREDLVSEKIPPLLIPFLLSLLPVPCKWPLASSSFQAGLLDGALGVSEGRLPALSHASASPYMCAPRMSAYLLTEQRSVSSLGVSMEGGEEQIKPKSLLALRPAKMVLGGGEEEA</sequence>
<evidence type="ECO:0000313" key="2">
    <source>
        <dbReference type="RefSeq" id="XP_004401774.1"/>
    </source>
</evidence>
<evidence type="ECO:0000313" key="1">
    <source>
        <dbReference type="Proteomes" id="UP000245340"/>
    </source>
</evidence>
<gene>
    <name evidence="2" type="primary">LOC101378843</name>
</gene>
<dbReference type="Proteomes" id="UP000245340">
    <property type="component" value="Unplaced"/>
</dbReference>
<organism evidence="1 2">
    <name type="scientific">Odobenus rosmarus divergens</name>
    <name type="common">Pacific walrus</name>
    <dbReference type="NCBI Taxonomy" id="9708"/>
    <lineage>
        <taxon>Eukaryota</taxon>
        <taxon>Metazoa</taxon>
        <taxon>Chordata</taxon>
        <taxon>Craniata</taxon>
        <taxon>Vertebrata</taxon>
        <taxon>Euteleostomi</taxon>
        <taxon>Mammalia</taxon>
        <taxon>Eutheria</taxon>
        <taxon>Laurasiatheria</taxon>
        <taxon>Carnivora</taxon>
        <taxon>Caniformia</taxon>
        <taxon>Pinnipedia</taxon>
        <taxon>Odobenidae</taxon>
        <taxon>Odobenus</taxon>
    </lineage>
</organism>